<evidence type="ECO:0000256" key="5">
    <source>
        <dbReference type="ARBA" id="ARBA00007955"/>
    </source>
</evidence>
<evidence type="ECO:0000313" key="21">
    <source>
        <dbReference type="EMBL" id="OGK07116.1"/>
    </source>
</evidence>
<evidence type="ECO:0000256" key="13">
    <source>
        <dbReference type="ARBA" id="ARBA00022741"/>
    </source>
</evidence>
<sequence length="296" mass="32314">MNIGANTMKLVLGIPKGSLQDSTVALFKKAGFNISVSSRSYYPSIDDPDISCMLIRAQEMGKYVEKGILDCGITGSDWIEDNEATVTTVAELVYAKTSITACKWVLAVPEDSPFKSVKDLNGKRISTELINVTKNYLKKNNVQAEVEFSWGATEVKPPVFADAIVEITETGSSLKANKLRIIDTVLTVANKFICNKTAWDIPEKREKLESISLLLKGALKAESLVGIKLNCRTKDQDAVLAILPSLNTPTISSLADNAWRAIEVIVDESIVRVIIPKLKKAGAEGIVEYPLNKVIP</sequence>
<feature type="domain" description="Histidine biosynthesis HisG C-terminal" evidence="20">
    <location>
        <begin position="221"/>
        <end position="293"/>
    </location>
</feature>
<dbReference type="GO" id="GO:0005737">
    <property type="term" value="C:cytoplasm"/>
    <property type="evidence" value="ECO:0007669"/>
    <property type="project" value="UniProtKB-SubCell"/>
</dbReference>
<name>A0A1F7FKV7_UNCRA</name>
<evidence type="ECO:0000256" key="16">
    <source>
        <dbReference type="ARBA" id="ARBA00023102"/>
    </source>
</evidence>
<organism evidence="21 22">
    <name type="scientific">Candidatus Raymondbacteria bacterium RIFOXYD12_FULL_49_13</name>
    <dbReference type="NCBI Taxonomy" id="1817890"/>
    <lineage>
        <taxon>Bacteria</taxon>
        <taxon>Raymondiibacteriota</taxon>
    </lineage>
</organism>
<dbReference type="AlphaFoldDB" id="A0A1F7FKV7"/>
<keyword evidence="12 18" id="KW-0479">Metal-binding</keyword>
<evidence type="ECO:0000256" key="4">
    <source>
        <dbReference type="ARBA" id="ARBA00004667"/>
    </source>
</evidence>
<dbReference type="InterPro" id="IPR015867">
    <property type="entry name" value="N-reg_PII/ATP_PRibTrfase_C"/>
</dbReference>
<comment type="subcellular location">
    <subcellularLocation>
        <location evidence="3 18">Cytoplasm</location>
    </subcellularLocation>
</comment>
<dbReference type="NCBIfam" id="TIGR03455">
    <property type="entry name" value="HisG_C-term"/>
    <property type="match status" value="1"/>
</dbReference>
<dbReference type="Pfam" id="PF01634">
    <property type="entry name" value="HisG"/>
    <property type="match status" value="1"/>
</dbReference>
<keyword evidence="16 18" id="KW-0368">Histidine biosynthesis</keyword>
<evidence type="ECO:0000256" key="12">
    <source>
        <dbReference type="ARBA" id="ARBA00022723"/>
    </source>
</evidence>
<comment type="cofactor">
    <cofactor evidence="2 18">
        <name>Mg(2+)</name>
        <dbReference type="ChEBI" id="CHEBI:18420"/>
    </cofactor>
</comment>
<dbReference type="PANTHER" id="PTHR21403:SF10">
    <property type="entry name" value="ATP PHOSPHORIBOSYLTRANSFERASE"/>
    <property type="match status" value="1"/>
</dbReference>
<keyword evidence="8 18" id="KW-0963">Cytoplasm</keyword>
<dbReference type="InterPro" id="IPR013820">
    <property type="entry name" value="ATP_PRibTrfase_cat"/>
</dbReference>
<dbReference type="GO" id="GO:0005524">
    <property type="term" value="F:ATP binding"/>
    <property type="evidence" value="ECO:0007669"/>
    <property type="project" value="UniProtKB-KW"/>
</dbReference>
<dbReference type="EC" id="2.4.2.17" evidence="6 18"/>
<dbReference type="FunFam" id="3.30.70.120:FF:000002">
    <property type="entry name" value="ATP phosphoribosyltransferase"/>
    <property type="match status" value="1"/>
</dbReference>
<dbReference type="Gene3D" id="3.30.70.120">
    <property type="match status" value="1"/>
</dbReference>
<evidence type="ECO:0000256" key="1">
    <source>
        <dbReference type="ARBA" id="ARBA00000915"/>
    </source>
</evidence>
<evidence type="ECO:0000259" key="20">
    <source>
        <dbReference type="Pfam" id="PF08029"/>
    </source>
</evidence>
<dbReference type="GO" id="GO:0000287">
    <property type="term" value="F:magnesium ion binding"/>
    <property type="evidence" value="ECO:0007669"/>
    <property type="project" value="UniProtKB-UniRule"/>
</dbReference>
<evidence type="ECO:0000256" key="7">
    <source>
        <dbReference type="ARBA" id="ARBA00020998"/>
    </source>
</evidence>
<accession>A0A1F7FKV7</accession>
<feature type="domain" description="ATP phosphoribosyltransferase catalytic" evidence="19">
    <location>
        <begin position="56"/>
        <end position="214"/>
    </location>
</feature>
<evidence type="ECO:0000256" key="2">
    <source>
        <dbReference type="ARBA" id="ARBA00001946"/>
    </source>
</evidence>
<comment type="function">
    <text evidence="17 18">Catalyzes the condensation of ATP and 5-phosphoribose 1-diphosphate to form N'-(5'-phosphoribosyl)-ATP (PR-ATP). Has a crucial role in the pathway because the rate of histidine biosynthesis seems to be controlled primarily by regulation of HisG enzymatic activity.</text>
</comment>
<comment type="caution">
    <text evidence="21">The sequence shown here is derived from an EMBL/GenBank/DDBJ whole genome shotgun (WGS) entry which is preliminary data.</text>
</comment>
<dbReference type="GO" id="GO:0003879">
    <property type="term" value="F:ATP phosphoribosyltransferase activity"/>
    <property type="evidence" value="ECO:0007669"/>
    <property type="project" value="UniProtKB-UniRule"/>
</dbReference>
<evidence type="ECO:0000256" key="6">
    <source>
        <dbReference type="ARBA" id="ARBA00011946"/>
    </source>
</evidence>
<evidence type="ECO:0000259" key="19">
    <source>
        <dbReference type="Pfam" id="PF01634"/>
    </source>
</evidence>
<dbReference type="Gene3D" id="3.40.190.10">
    <property type="entry name" value="Periplasmic binding protein-like II"/>
    <property type="match status" value="2"/>
</dbReference>
<dbReference type="CDD" id="cd13593">
    <property type="entry name" value="PBP2_HisGL3"/>
    <property type="match status" value="1"/>
</dbReference>
<keyword evidence="10 18" id="KW-0328">Glycosyltransferase</keyword>
<dbReference type="Proteomes" id="UP000179243">
    <property type="component" value="Unassembled WGS sequence"/>
</dbReference>
<evidence type="ECO:0000256" key="8">
    <source>
        <dbReference type="ARBA" id="ARBA00022490"/>
    </source>
</evidence>
<evidence type="ECO:0000256" key="9">
    <source>
        <dbReference type="ARBA" id="ARBA00022605"/>
    </source>
</evidence>
<evidence type="ECO:0000256" key="3">
    <source>
        <dbReference type="ARBA" id="ARBA00004496"/>
    </source>
</evidence>
<evidence type="ECO:0000256" key="15">
    <source>
        <dbReference type="ARBA" id="ARBA00022842"/>
    </source>
</evidence>
<keyword evidence="13 18" id="KW-0547">Nucleotide-binding</keyword>
<keyword evidence="14 18" id="KW-0067">ATP-binding</keyword>
<comment type="activity regulation">
    <text evidence="18">Feedback inhibited by histidine.</text>
</comment>
<evidence type="ECO:0000256" key="10">
    <source>
        <dbReference type="ARBA" id="ARBA00022676"/>
    </source>
</evidence>
<dbReference type="PANTHER" id="PTHR21403">
    <property type="entry name" value="ATP PHOSPHORIBOSYLTRANSFERASE ATP-PRTASE"/>
    <property type="match status" value="1"/>
</dbReference>
<evidence type="ECO:0000313" key="22">
    <source>
        <dbReference type="Proteomes" id="UP000179243"/>
    </source>
</evidence>
<dbReference type="InterPro" id="IPR013115">
    <property type="entry name" value="HisG_C"/>
</dbReference>
<dbReference type="InterPro" id="IPR020621">
    <property type="entry name" value="ATP-PRT_HisG_long"/>
</dbReference>
<comment type="catalytic activity">
    <reaction evidence="1 18">
        <text>1-(5-phospho-beta-D-ribosyl)-ATP + diphosphate = 5-phospho-alpha-D-ribose 1-diphosphate + ATP</text>
        <dbReference type="Rhea" id="RHEA:18473"/>
        <dbReference type="ChEBI" id="CHEBI:30616"/>
        <dbReference type="ChEBI" id="CHEBI:33019"/>
        <dbReference type="ChEBI" id="CHEBI:58017"/>
        <dbReference type="ChEBI" id="CHEBI:73183"/>
        <dbReference type="EC" id="2.4.2.17"/>
    </reaction>
</comment>
<evidence type="ECO:0000256" key="14">
    <source>
        <dbReference type="ARBA" id="ARBA00022840"/>
    </source>
</evidence>
<proteinExistence type="inferred from homology"/>
<keyword evidence="15 18" id="KW-0460">Magnesium</keyword>
<evidence type="ECO:0000256" key="18">
    <source>
        <dbReference type="HAMAP-Rule" id="MF_00079"/>
    </source>
</evidence>
<dbReference type="Pfam" id="PF08029">
    <property type="entry name" value="HisG_C"/>
    <property type="match status" value="1"/>
</dbReference>
<keyword evidence="9 18" id="KW-0028">Amino-acid biosynthesis</keyword>
<dbReference type="HAMAP" id="MF_00079">
    <property type="entry name" value="HisG_Long"/>
    <property type="match status" value="1"/>
</dbReference>
<comment type="pathway">
    <text evidence="4 18">Amino-acid biosynthesis; L-histidine biosynthesis; L-histidine from 5-phospho-alpha-D-ribose 1-diphosphate: step 1/9.</text>
</comment>
<evidence type="ECO:0000256" key="11">
    <source>
        <dbReference type="ARBA" id="ARBA00022679"/>
    </source>
</evidence>
<keyword evidence="11 18" id="KW-0808">Transferase</keyword>
<dbReference type="EMBL" id="MFYX01000013">
    <property type="protein sequence ID" value="OGK07116.1"/>
    <property type="molecule type" value="Genomic_DNA"/>
</dbReference>
<dbReference type="InterPro" id="IPR011322">
    <property type="entry name" value="N-reg_PII-like_a/b"/>
</dbReference>
<protein>
    <recommendedName>
        <fullName evidence="7 18">ATP phosphoribosyltransferase</fullName>
        <shortName evidence="18">ATP-PRT</shortName>
        <shortName evidence="18">ATP-PRTase</shortName>
        <ecNumber evidence="6 18">2.4.2.17</ecNumber>
    </recommendedName>
</protein>
<dbReference type="NCBIfam" id="TIGR00070">
    <property type="entry name" value="hisG"/>
    <property type="match status" value="1"/>
</dbReference>
<dbReference type="SUPFAM" id="SSF54913">
    <property type="entry name" value="GlnB-like"/>
    <property type="match status" value="1"/>
</dbReference>
<reference evidence="21 22" key="1">
    <citation type="journal article" date="2016" name="Nat. Commun.">
        <title>Thousands of microbial genomes shed light on interconnected biogeochemical processes in an aquifer system.</title>
        <authorList>
            <person name="Anantharaman K."/>
            <person name="Brown C.T."/>
            <person name="Hug L.A."/>
            <person name="Sharon I."/>
            <person name="Castelle C.J."/>
            <person name="Probst A.J."/>
            <person name="Thomas B.C."/>
            <person name="Singh A."/>
            <person name="Wilkins M.J."/>
            <person name="Karaoz U."/>
            <person name="Brodie E.L."/>
            <person name="Williams K.H."/>
            <person name="Hubbard S.S."/>
            <person name="Banfield J.F."/>
        </authorList>
    </citation>
    <scope>NUCLEOTIDE SEQUENCE [LARGE SCALE GENOMIC DNA]</scope>
</reference>
<dbReference type="SUPFAM" id="SSF53850">
    <property type="entry name" value="Periplasmic binding protein-like II"/>
    <property type="match status" value="1"/>
</dbReference>
<dbReference type="UniPathway" id="UPA00031">
    <property type="reaction ID" value="UER00006"/>
</dbReference>
<gene>
    <name evidence="18" type="primary">hisG</name>
    <name evidence="21" type="ORF">A2519_09130</name>
</gene>
<dbReference type="InterPro" id="IPR001348">
    <property type="entry name" value="ATP_PRibTrfase_HisG"/>
</dbReference>
<evidence type="ECO:0000256" key="17">
    <source>
        <dbReference type="ARBA" id="ARBA00024861"/>
    </source>
</evidence>
<dbReference type="GO" id="GO:0000105">
    <property type="term" value="P:L-histidine biosynthetic process"/>
    <property type="evidence" value="ECO:0007669"/>
    <property type="project" value="UniProtKB-UniRule"/>
</dbReference>
<comment type="similarity">
    <text evidence="5 18">Belongs to the ATP phosphoribosyltransferase family. Long subfamily.</text>
</comment>